<dbReference type="InterPro" id="IPR036390">
    <property type="entry name" value="WH_DNA-bd_sf"/>
</dbReference>
<dbReference type="Proteomes" id="UP001596445">
    <property type="component" value="Unassembled WGS sequence"/>
</dbReference>
<feature type="domain" description="HTH iclR-type" evidence="2">
    <location>
        <begin position="43"/>
        <end position="81"/>
    </location>
</feature>
<dbReference type="InterPro" id="IPR011991">
    <property type="entry name" value="ArsR-like_HTH"/>
</dbReference>
<dbReference type="CDD" id="cd00090">
    <property type="entry name" value="HTH_ARSR"/>
    <property type="match status" value="1"/>
</dbReference>
<dbReference type="InterPro" id="IPR036388">
    <property type="entry name" value="WH-like_DNA-bd_sf"/>
</dbReference>
<dbReference type="RefSeq" id="WP_382184570.1">
    <property type="nucleotide sequence ID" value="NZ_JBHSZI010000001.1"/>
</dbReference>
<sequence>MLQNRPRDRTAPAATDEDSDGTEELSTSGLLELLGDEYTRAALRVVADEPRSGTEVAERTSMSKPTAFRRLNRLSEVGLVTVHRRIDTEQGHHHKVYEASQEHLEVELDSLLDEVDSYRRGDGRAARVACATAPVLPVRSPQAPTYRSRRRRSRSSGRKILGTALDVLAHP</sequence>
<evidence type="ECO:0000256" key="1">
    <source>
        <dbReference type="SAM" id="MobiDB-lite"/>
    </source>
</evidence>
<organism evidence="3 4">
    <name type="scientific">Halovenus salina</name>
    <dbReference type="NCBI Taxonomy" id="1510225"/>
    <lineage>
        <taxon>Archaea</taxon>
        <taxon>Methanobacteriati</taxon>
        <taxon>Methanobacteriota</taxon>
        <taxon>Stenosarchaea group</taxon>
        <taxon>Halobacteria</taxon>
        <taxon>Halobacteriales</taxon>
        <taxon>Haloarculaceae</taxon>
        <taxon>Halovenus</taxon>
    </lineage>
</organism>
<dbReference type="AlphaFoldDB" id="A0ABD5VZ73"/>
<evidence type="ECO:0000313" key="4">
    <source>
        <dbReference type="Proteomes" id="UP001596445"/>
    </source>
</evidence>
<accession>A0ABD5VZ73</accession>
<protein>
    <submittedName>
        <fullName evidence="3">Helix-turn-helix domain-containing protein</fullName>
    </submittedName>
</protein>
<evidence type="ECO:0000313" key="3">
    <source>
        <dbReference type="EMBL" id="MFC7057794.1"/>
    </source>
</evidence>
<dbReference type="InterPro" id="IPR005471">
    <property type="entry name" value="Tscrpt_reg_IclR_N"/>
</dbReference>
<dbReference type="EMBL" id="JBHSZI010000001">
    <property type="protein sequence ID" value="MFC7057794.1"/>
    <property type="molecule type" value="Genomic_DNA"/>
</dbReference>
<dbReference type="Pfam" id="PF09339">
    <property type="entry name" value="HTH_IclR"/>
    <property type="match status" value="1"/>
</dbReference>
<keyword evidence="4" id="KW-1185">Reference proteome</keyword>
<proteinExistence type="predicted"/>
<gene>
    <name evidence="3" type="ORF">ACFQQG_05955</name>
</gene>
<name>A0ABD5VZ73_9EURY</name>
<dbReference type="SUPFAM" id="SSF46785">
    <property type="entry name" value="Winged helix' DNA-binding domain"/>
    <property type="match status" value="1"/>
</dbReference>
<evidence type="ECO:0000259" key="2">
    <source>
        <dbReference type="Pfam" id="PF09339"/>
    </source>
</evidence>
<comment type="caution">
    <text evidence="3">The sequence shown here is derived from an EMBL/GenBank/DDBJ whole genome shotgun (WGS) entry which is preliminary data.</text>
</comment>
<feature type="region of interest" description="Disordered" evidence="1">
    <location>
        <begin position="1"/>
        <end position="26"/>
    </location>
</feature>
<dbReference type="Gene3D" id="1.10.10.10">
    <property type="entry name" value="Winged helix-like DNA-binding domain superfamily/Winged helix DNA-binding domain"/>
    <property type="match status" value="1"/>
</dbReference>
<feature type="compositionally biased region" description="Basic and acidic residues" evidence="1">
    <location>
        <begin position="1"/>
        <end position="10"/>
    </location>
</feature>
<reference evidence="3 4" key="1">
    <citation type="journal article" date="2019" name="Int. J. Syst. Evol. Microbiol.">
        <title>The Global Catalogue of Microorganisms (GCM) 10K type strain sequencing project: providing services to taxonomists for standard genome sequencing and annotation.</title>
        <authorList>
            <consortium name="The Broad Institute Genomics Platform"/>
            <consortium name="The Broad Institute Genome Sequencing Center for Infectious Disease"/>
            <person name="Wu L."/>
            <person name="Ma J."/>
        </authorList>
    </citation>
    <scope>NUCLEOTIDE SEQUENCE [LARGE SCALE GENOMIC DNA]</scope>
    <source>
        <strain evidence="3 4">JCM 30072</strain>
    </source>
</reference>